<feature type="region of interest" description="Disordered" evidence="1">
    <location>
        <begin position="145"/>
        <end position="174"/>
    </location>
</feature>
<reference evidence="2" key="1">
    <citation type="submission" date="2020-10" db="EMBL/GenBank/DDBJ databases">
        <authorList>
            <person name="Sedaghatjoo S."/>
        </authorList>
    </citation>
    <scope>NUCLEOTIDE SEQUENCE</scope>
    <source>
        <strain evidence="2">AZH3</strain>
    </source>
</reference>
<dbReference type="Pfam" id="PF14223">
    <property type="entry name" value="Retrotran_gag_2"/>
    <property type="match status" value="1"/>
</dbReference>
<evidence type="ECO:0000313" key="3">
    <source>
        <dbReference type="Proteomes" id="UP000836402"/>
    </source>
</evidence>
<evidence type="ECO:0000256" key="1">
    <source>
        <dbReference type="SAM" id="MobiDB-lite"/>
    </source>
</evidence>
<comment type="caution">
    <text evidence="2">The sequence shown here is derived from an EMBL/GenBank/DDBJ whole genome shotgun (WGS) entry which is preliminary data.</text>
</comment>
<gene>
    <name evidence="2" type="ORF">JKIAZH3_G6442</name>
</gene>
<dbReference type="EMBL" id="CAJHJG010003740">
    <property type="protein sequence ID" value="CAD6934991.1"/>
    <property type="molecule type" value="Genomic_DNA"/>
</dbReference>
<sequence length="174" mass="19207">MFVNTVGPTLTNVTMRLIRKGESRITYLHQAFKGHVSSSDTASQIRIQDELTGVRQQSESIQKLGDKLLGLFERAENAGIELSERQQVVYLVRAVTERYASRRSAILEALDRHEPITFHSALEKFKQEEQMFNDRTKADVSATAKAANTHKKGNGNSGGGGGGRRGKGGPICYE</sequence>
<dbReference type="Proteomes" id="UP000836402">
    <property type="component" value="Unassembled WGS sequence"/>
</dbReference>
<protein>
    <submittedName>
        <fullName evidence="2">Uncharacterized protein</fullName>
    </submittedName>
</protein>
<keyword evidence="3" id="KW-1185">Reference proteome</keyword>
<name>A0ABN7IWX4_9BASI</name>
<accession>A0ABN7IWX4</accession>
<evidence type="ECO:0000313" key="2">
    <source>
        <dbReference type="EMBL" id="CAD6934991.1"/>
    </source>
</evidence>
<proteinExistence type="predicted"/>
<organism evidence="2 3">
    <name type="scientific">Tilletia caries</name>
    <name type="common">wheat bunt fungus</name>
    <dbReference type="NCBI Taxonomy" id="13290"/>
    <lineage>
        <taxon>Eukaryota</taxon>
        <taxon>Fungi</taxon>
        <taxon>Dikarya</taxon>
        <taxon>Basidiomycota</taxon>
        <taxon>Ustilaginomycotina</taxon>
        <taxon>Exobasidiomycetes</taxon>
        <taxon>Tilletiales</taxon>
        <taxon>Tilletiaceae</taxon>
        <taxon>Tilletia</taxon>
    </lineage>
</organism>